<keyword evidence="6 13" id="KW-0418">Kinase</keyword>
<keyword evidence="14" id="KW-1185">Reference proteome</keyword>
<dbReference type="Pfam" id="PF00512">
    <property type="entry name" value="HisKA"/>
    <property type="match status" value="1"/>
</dbReference>
<feature type="modified residue" description="4-aspartylphosphate" evidence="8">
    <location>
        <position position="1758"/>
    </location>
</feature>
<dbReference type="SUPFAM" id="SSF58104">
    <property type="entry name" value="Methyl-accepting chemotaxis protein (MCP) signaling domain"/>
    <property type="match status" value="4"/>
</dbReference>
<evidence type="ECO:0000313" key="13">
    <source>
        <dbReference type="EMBL" id="BBO33313.1"/>
    </source>
</evidence>
<dbReference type="PROSITE" id="PS50110">
    <property type="entry name" value="RESPONSE_REGULATORY"/>
    <property type="match status" value="2"/>
</dbReference>
<dbReference type="Pfam" id="PF00072">
    <property type="entry name" value="Response_reg"/>
    <property type="match status" value="2"/>
</dbReference>
<feature type="domain" description="HAMP" evidence="12">
    <location>
        <begin position="844"/>
        <end position="896"/>
    </location>
</feature>
<feature type="domain" description="HAMP" evidence="12">
    <location>
        <begin position="568"/>
        <end position="620"/>
    </location>
</feature>
<dbReference type="EC" id="2.7.13.3" evidence="3"/>
<feature type="domain" description="HAMP" evidence="12">
    <location>
        <begin position="1028"/>
        <end position="1080"/>
    </location>
</feature>
<feature type="domain" description="HAMP" evidence="12">
    <location>
        <begin position="384"/>
        <end position="436"/>
    </location>
</feature>
<evidence type="ECO:0000256" key="8">
    <source>
        <dbReference type="PROSITE-ProRule" id="PRU00169"/>
    </source>
</evidence>
<gene>
    <name evidence="13" type="ORF">PLANPX_2925</name>
</gene>
<dbReference type="Pfam" id="PF00672">
    <property type="entry name" value="HAMP"/>
    <property type="match status" value="9"/>
</dbReference>
<feature type="domain" description="Histidine kinase" evidence="10">
    <location>
        <begin position="1417"/>
        <end position="1650"/>
    </location>
</feature>
<evidence type="ECO:0000259" key="12">
    <source>
        <dbReference type="PROSITE" id="PS50885"/>
    </source>
</evidence>
<dbReference type="CDD" id="cd17546">
    <property type="entry name" value="REC_hyHK_CKI1_RcsC-like"/>
    <property type="match status" value="1"/>
</dbReference>
<dbReference type="KEGG" id="lpav:PLANPX_2925"/>
<feature type="domain" description="HAMP" evidence="12">
    <location>
        <begin position="1120"/>
        <end position="1172"/>
    </location>
</feature>
<evidence type="ECO:0000256" key="6">
    <source>
        <dbReference type="ARBA" id="ARBA00022777"/>
    </source>
</evidence>
<dbReference type="InterPro" id="IPR003661">
    <property type="entry name" value="HisK_dim/P_dom"/>
</dbReference>
<evidence type="ECO:0000256" key="9">
    <source>
        <dbReference type="SAM" id="Coils"/>
    </source>
</evidence>
<dbReference type="PANTHER" id="PTHR45339">
    <property type="entry name" value="HYBRID SIGNAL TRANSDUCTION HISTIDINE KINASE J"/>
    <property type="match status" value="1"/>
</dbReference>
<comment type="catalytic activity">
    <reaction evidence="1">
        <text>ATP + protein L-histidine = ADP + protein N-phospho-L-histidine.</text>
        <dbReference type="EC" id="2.7.13.3"/>
    </reaction>
</comment>
<feature type="domain" description="HAMP" evidence="12">
    <location>
        <begin position="17"/>
        <end position="63"/>
    </location>
</feature>
<accession>A0A5K7XGE6</accession>
<dbReference type="CDD" id="cd06225">
    <property type="entry name" value="HAMP"/>
    <property type="match status" value="11"/>
</dbReference>
<dbReference type="Gene3D" id="1.20.120.1530">
    <property type="match status" value="7"/>
</dbReference>
<dbReference type="InterPro" id="IPR004358">
    <property type="entry name" value="Sig_transdc_His_kin-like_C"/>
</dbReference>
<dbReference type="Gene3D" id="1.10.8.500">
    <property type="entry name" value="HAMP domain in histidine kinase"/>
    <property type="match status" value="1"/>
</dbReference>
<evidence type="ECO:0000256" key="5">
    <source>
        <dbReference type="ARBA" id="ARBA00022679"/>
    </source>
</evidence>
<dbReference type="Pfam" id="PF02518">
    <property type="entry name" value="HATPase_c"/>
    <property type="match status" value="1"/>
</dbReference>
<feature type="domain" description="HAMP" evidence="12">
    <location>
        <begin position="292"/>
        <end position="344"/>
    </location>
</feature>
<feature type="domain" description="HAMP" evidence="12">
    <location>
        <begin position="200"/>
        <end position="252"/>
    </location>
</feature>
<dbReference type="InterPro" id="IPR003660">
    <property type="entry name" value="HAMP_dom"/>
</dbReference>
<evidence type="ECO:0000256" key="1">
    <source>
        <dbReference type="ARBA" id="ARBA00000085"/>
    </source>
</evidence>
<evidence type="ECO:0000256" key="2">
    <source>
        <dbReference type="ARBA" id="ARBA00004370"/>
    </source>
</evidence>
<evidence type="ECO:0000259" key="10">
    <source>
        <dbReference type="PROSITE" id="PS50109"/>
    </source>
</evidence>
<dbReference type="SUPFAM" id="SSF47384">
    <property type="entry name" value="Homodimeric domain of signal transducing histidine kinase"/>
    <property type="match status" value="1"/>
</dbReference>
<evidence type="ECO:0000256" key="3">
    <source>
        <dbReference type="ARBA" id="ARBA00012438"/>
    </source>
</evidence>
<dbReference type="GO" id="GO:0016020">
    <property type="term" value="C:membrane"/>
    <property type="evidence" value="ECO:0007669"/>
    <property type="project" value="UniProtKB-SubCell"/>
</dbReference>
<dbReference type="EMBL" id="AP021861">
    <property type="protein sequence ID" value="BBO33313.1"/>
    <property type="molecule type" value="Genomic_DNA"/>
</dbReference>
<feature type="domain" description="HAMP" evidence="12">
    <location>
        <begin position="476"/>
        <end position="528"/>
    </location>
</feature>
<comment type="subcellular location">
    <subcellularLocation>
        <location evidence="2">Membrane</location>
    </subcellularLocation>
</comment>
<dbReference type="SMART" id="SM00065">
    <property type="entry name" value="GAF"/>
    <property type="match status" value="1"/>
</dbReference>
<dbReference type="SMART" id="SM00388">
    <property type="entry name" value="HisKA"/>
    <property type="match status" value="1"/>
</dbReference>
<feature type="domain" description="HAMP" evidence="12">
    <location>
        <begin position="103"/>
        <end position="160"/>
    </location>
</feature>
<dbReference type="Gene3D" id="3.30.565.10">
    <property type="entry name" value="Histidine kinase-like ATPase, C-terminal domain"/>
    <property type="match status" value="1"/>
</dbReference>
<evidence type="ECO:0000259" key="11">
    <source>
        <dbReference type="PROSITE" id="PS50110"/>
    </source>
</evidence>
<dbReference type="CDD" id="cd00082">
    <property type="entry name" value="HisKA"/>
    <property type="match status" value="1"/>
</dbReference>
<dbReference type="RefSeq" id="WP_152099117.1">
    <property type="nucleotide sequence ID" value="NZ_AP021861.1"/>
</dbReference>
<dbReference type="InterPro" id="IPR001789">
    <property type="entry name" value="Sig_transdc_resp-reg_receiver"/>
</dbReference>
<dbReference type="SUPFAM" id="SSF55781">
    <property type="entry name" value="GAF domain-like"/>
    <property type="match status" value="1"/>
</dbReference>
<feature type="domain" description="HAMP" evidence="12">
    <location>
        <begin position="660"/>
        <end position="712"/>
    </location>
</feature>
<dbReference type="SMART" id="SM00448">
    <property type="entry name" value="REC"/>
    <property type="match status" value="2"/>
</dbReference>
<keyword evidence="4 8" id="KW-0597">Phosphoprotein</keyword>
<organism evidence="13 14">
    <name type="scientific">Lacipirellula parvula</name>
    <dbReference type="NCBI Taxonomy" id="2650471"/>
    <lineage>
        <taxon>Bacteria</taxon>
        <taxon>Pseudomonadati</taxon>
        <taxon>Planctomycetota</taxon>
        <taxon>Planctomycetia</taxon>
        <taxon>Pirellulales</taxon>
        <taxon>Lacipirellulaceae</taxon>
        <taxon>Lacipirellula</taxon>
    </lineage>
</organism>
<dbReference type="Gene3D" id="1.10.287.130">
    <property type="match status" value="1"/>
</dbReference>
<evidence type="ECO:0000256" key="4">
    <source>
        <dbReference type="ARBA" id="ARBA00022553"/>
    </source>
</evidence>
<dbReference type="SMART" id="SM00387">
    <property type="entry name" value="HATPase_c"/>
    <property type="match status" value="1"/>
</dbReference>
<dbReference type="InterPro" id="IPR011006">
    <property type="entry name" value="CheY-like_superfamily"/>
</dbReference>
<dbReference type="PANTHER" id="PTHR45339:SF1">
    <property type="entry name" value="HYBRID SIGNAL TRANSDUCTION HISTIDINE KINASE J"/>
    <property type="match status" value="1"/>
</dbReference>
<dbReference type="Gene3D" id="3.40.50.2300">
    <property type="match status" value="3"/>
</dbReference>
<dbReference type="Proteomes" id="UP000326837">
    <property type="component" value="Chromosome"/>
</dbReference>
<dbReference type="InterPro" id="IPR036890">
    <property type="entry name" value="HATPase_C_sf"/>
</dbReference>
<dbReference type="CDD" id="cd16922">
    <property type="entry name" value="HATPase_EvgS-ArcB-TorS-like"/>
    <property type="match status" value="1"/>
</dbReference>
<feature type="domain" description="HAMP" evidence="12">
    <location>
        <begin position="752"/>
        <end position="804"/>
    </location>
</feature>
<dbReference type="InterPro" id="IPR005467">
    <property type="entry name" value="His_kinase_dom"/>
</dbReference>
<dbReference type="FunFam" id="1.20.120.1530:FF:000002">
    <property type="entry name" value="Two-component osmosensing histidine kinase"/>
    <property type="match status" value="8"/>
</dbReference>
<dbReference type="Gene3D" id="3.30.450.40">
    <property type="match status" value="1"/>
</dbReference>
<keyword evidence="9" id="KW-0175">Coiled coil</keyword>
<dbReference type="Pfam" id="PF18947">
    <property type="entry name" value="HAMP_2"/>
    <property type="match status" value="3"/>
</dbReference>
<proteinExistence type="predicted"/>
<dbReference type="GO" id="GO:0000155">
    <property type="term" value="F:phosphorelay sensor kinase activity"/>
    <property type="evidence" value="ECO:0007669"/>
    <property type="project" value="InterPro"/>
</dbReference>
<dbReference type="Pfam" id="PF13185">
    <property type="entry name" value="GAF_2"/>
    <property type="match status" value="1"/>
</dbReference>
<sequence>MATVVEPSQAEVDSVDISALLEALTALRHGDFSARLPATWVGIAGKVGDTFNAVMDQLEGMTDEIARTSRVVGKEGKIKKRASLGGLSGSWAGNIESVNALISDLVHPTSEMARVIGAVAKGDLSKSMSLDLDGRPLEGEFLRTAKTVNRMVDQLGSFASEVTRVAQEVGTDGKLGGQAAVKGVAGTWKDLTDSVNSMAGNLTGQVRNIAEVTTAVANGNLSKKITVDVRGEFLELKNTINTMVDQLRSFASEVTRVAREVGTEGRLGGQARVEGVSGTWKDLTDSVNFMASNLTSQVRNIAAVTTAVATGDLTKKITVDVKGEILELKNTINTMVDQLSSFADEVTRVAREVGTEGKLGGQAQVKGISGTWKDLTESVNSMAGNLTGQVRNIAEVTTAVANGDLSKKITVDVKGEILELKNTINTMVDQLSSFADEVTRVAREVGTEGKLGGQAEVKGVAGTWKNLTDNVNFMAGNLTTQVRNIAEVTTAVANGDLSKKIDVDVRGEISELKNTINTMVDQLRAFASEVTRVAREVGTEGKLGGQAEVRDVAGTWKDLTDSVNFMAGNLTGQVRNIAEVTTAVARGDLSKKITVDVKGEILELKNTINTMVDQLSSFASEVTRVAREVGTEGKLGGQAEVTGVAGTWKDLTVGVNMMATNLTGQVRNIAEVTTAVARGDLSKKITVDVKGEILELKNTINTMVDQLRSFADEVTRVAREVGTEGKLGGQADVRGVEGTWRALTDSVNSMAGNLTGQVRNIADVTTAVATGDLSKKITVDVKGEILELKNTINTMVDQLRSFASEVTRVAREVGTEGKLGGQADVKGVAGTWKDLTESVNFMAGNLTAQVRNIAAVTKAVASGDLSKKITVDVRGEILELKDTINTMVDQLRSFASEVTRVAREVGTEGRLGGQAEVRDVAGTWKDLTDSVNSMAGNLTGQVRNIAEVTKAVASGDLSKKITVDVKGEILDLKVTINTMVDQLSSFAAEVTRVAREVGTEGKLGGQAQVKGASGTWKGLTDNVNFMAGNLTSQVRGIARVVTAVANGDLKQKLTVEAKGEIAALADTINGMIDTLATFADQVTTVAREVGVEGKLGGQASVPGAAGTWKDLTDNVNELAANLTTQVRAIAEVATAVTKGDLTRSIKVEAQGEVALLKDNINEMIVNLKDTTLKNAEQDWLKTNLAKFSRMLQGQKDLLTVGRLILSELAPVVSAQHAVFYTYDAMREQPSLTLLASYAHERPSEVGKQLELGQGLVGQCALEKQKIVLANVPPEYVRISSGLGSAPPVNLIVLPVVFEGQVKAVLELASFERFNPTHQAFLDQLTESIGIVLNTIEANMRTEDLLKQSQSLAEELGSRQDELQQTNQELQEKARLLAHQNVEVEQKNTEVEQARQALEEKAEQLALTSKYKSEFLANMSHELRTPLNSLLILSDQLSQNPDGNLTTKQTDYAKTIHSSGHDLLILINDILDLSKIESGTVVLDVGELRFSDLHNYVERTFRHVAENRGVEFVVELDPYLPRSLTTDSKRLQQIIKNLLSNAFKFTHHGQVSLRVGIAYDGWHADNAALASSDSVISITVRDTGIGIPIDKQQIIFEAFQQADGSTSRKYGGTGLGLAISRETARLLGGEIRLASTPDVGSEFTLYLPQVFVPQKTVRRLAAPPNPSPSDKPLRESVELNRSNEAVAAVNGAQLSQAADDRDSINAGDRTILIVDNDRGFADFARDAARTTGFKTLVTSSGAMTLTLARDYQPSAILLDISLPDIDGWRVLRRLKNDPHVRHIPIYLVSSSDNLEHGLHLGAKGVLQKPIHTAEQLKRFLEGVRRFVDRRERSVLVVDADADRRHRVYDMLSSAQVEIVEFGSGLEAVAKMEQQRADCVIITSDPVDMSLPALAEIALSHCEPEGIPVFLYAEGEQSAESRHRLMHMAREFDLEYVEDPQELLHRTTLALCQPINEMPEQQQRRIIDVINRSPILSGKKALIVDDDIRNIFALTSVLERHDMETVSAETGRSAISLLEESSDVDVVLMDIMMPEMDGIDTMRAIRQISRFKDLPIVAVTAKAMKGDREKCIEAGAWDYLSKPVDAEQMLTALRAWLST</sequence>
<evidence type="ECO:0000256" key="7">
    <source>
        <dbReference type="ARBA" id="ARBA00023012"/>
    </source>
</evidence>
<dbReference type="SUPFAM" id="SSF55874">
    <property type="entry name" value="ATPase domain of HSP90 chaperone/DNA topoisomerase II/histidine kinase"/>
    <property type="match status" value="1"/>
</dbReference>
<feature type="domain" description="HAMP" evidence="12">
    <location>
        <begin position="936"/>
        <end position="988"/>
    </location>
</feature>
<feature type="modified residue" description="4-aspartylphosphate" evidence="8">
    <location>
        <position position="2028"/>
    </location>
</feature>
<protein>
    <recommendedName>
        <fullName evidence="3">histidine kinase</fullName>
        <ecNumber evidence="3">2.7.13.3</ecNumber>
    </recommendedName>
</protein>
<evidence type="ECO:0000313" key="14">
    <source>
        <dbReference type="Proteomes" id="UP000326837"/>
    </source>
</evidence>
<feature type="coiled-coil region" evidence="9">
    <location>
        <begin position="1345"/>
        <end position="1407"/>
    </location>
</feature>
<dbReference type="PRINTS" id="PR00344">
    <property type="entry name" value="BCTRLSENSOR"/>
</dbReference>
<dbReference type="InterPro" id="IPR003018">
    <property type="entry name" value="GAF"/>
</dbReference>
<dbReference type="InterPro" id="IPR029016">
    <property type="entry name" value="GAF-like_dom_sf"/>
</dbReference>
<feature type="domain" description="Response regulatory" evidence="11">
    <location>
        <begin position="1978"/>
        <end position="2095"/>
    </location>
</feature>
<dbReference type="SUPFAM" id="SSF52172">
    <property type="entry name" value="CheY-like"/>
    <property type="match status" value="3"/>
</dbReference>
<dbReference type="PROSITE" id="PS50885">
    <property type="entry name" value="HAMP"/>
    <property type="match status" value="13"/>
</dbReference>
<dbReference type="InterPro" id="IPR036097">
    <property type="entry name" value="HisK_dim/P_sf"/>
</dbReference>
<dbReference type="FunFam" id="3.30.565.10:FF:000010">
    <property type="entry name" value="Sensor histidine kinase RcsC"/>
    <property type="match status" value="1"/>
</dbReference>
<dbReference type="SMART" id="SM00304">
    <property type="entry name" value="HAMP"/>
    <property type="match status" value="13"/>
</dbReference>
<feature type="domain" description="Response regulatory" evidence="11">
    <location>
        <begin position="1709"/>
        <end position="1822"/>
    </location>
</feature>
<keyword evidence="5" id="KW-0808">Transferase</keyword>
<dbReference type="InterPro" id="IPR003594">
    <property type="entry name" value="HATPase_dom"/>
</dbReference>
<dbReference type="PROSITE" id="PS50109">
    <property type="entry name" value="HIS_KIN"/>
    <property type="match status" value="1"/>
</dbReference>
<name>A0A5K7XGE6_9BACT</name>
<keyword evidence="7" id="KW-0902">Two-component regulatory system</keyword>
<reference evidence="14" key="1">
    <citation type="submission" date="2019-10" db="EMBL/GenBank/DDBJ databases">
        <title>Lacipirellula parvula gen. nov., sp. nov., representing a lineage of planctomycetes widespread in freshwater anoxic habitats, and description of the family Lacipirellulaceae.</title>
        <authorList>
            <person name="Dedysh S.N."/>
            <person name="Kulichevskaya I.S."/>
            <person name="Beletsky A.V."/>
            <person name="Rakitin A.L."/>
            <person name="Mardanov A.V."/>
            <person name="Ivanova A.A."/>
            <person name="Saltykova V.X."/>
            <person name="Rijpstra W.I.C."/>
            <person name="Sinninghe Damste J.S."/>
            <person name="Ravin N.V."/>
        </authorList>
    </citation>
    <scope>NUCLEOTIDE SEQUENCE [LARGE SCALE GENOMIC DNA]</scope>
    <source>
        <strain evidence="14">PX69</strain>
    </source>
</reference>